<dbReference type="OrthoDB" id="132546at2157"/>
<comment type="caution">
    <text evidence="1">The sequence shown here is derived from an EMBL/GenBank/DDBJ whole genome shotgun (WGS) entry which is preliminary data.</text>
</comment>
<dbReference type="AlphaFoldDB" id="A0A2A5QTE1"/>
<dbReference type="RefSeq" id="WP_097379045.1">
    <property type="nucleotide sequence ID" value="NZ_NXNI01000001.1"/>
</dbReference>
<dbReference type="SUPFAM" id="SSF53756">
    <property type="entry name" value="UDP-Glycosyltransferase/glycogen phosphorylase"/>
    <property type="match status" value="1"/>
</dbReference>
<evidence type="ECO:0008006" key="3">
    <source>
        <dbReference type="Google" id="ProtNLM"/>
    </source>
</evidence>
<evidence type="ECO:0000313" key="2">
    <source>
        <dbReference type="Proteomes" id="UP000219689"/>
    </source>
</evidence>
<dbReference type="Pfam" id="PF13692">
    <property type="entry name" value="Glyco_trans_1_4"/>
    <property type="match status" value="1"/>
</dbReference>
<name>A0A2A5QTE1_9EURY</name>
<dbReference type="GO" id="GO:0016757">
    <property type="term" value="F:glycosyltransferase activity"/>
    <property type="evidence" value="ECO:0007669"/>
    <property type="project" value="TreeGrafter"/>
</dbReference>
<dbReference type="Gene3D" id="3.40.50.2000">
    <property type="entry name" value="Glycogen Phosphorylase B"/>
    <property type="match status" value="2"/>
</dbReference>
<accession>A0A2A5QTE1</accession>
<protein>
    <recommendedName>
        <fullName evidence="3">Glycosyl transferase family 1</fullName>
    </recommendedName>
</protein>
<dbReference type="PANTHER" id="PTHR45947">
    <property type="entry name" value="SULFOQUINOVOSYL TRANSFERASE SQD2"/>
    <property type="match status" value="1"/>
</dbReference>
<dbReference type="Proteomes" id="UP000219689">
    <property type="component" value="Unassembled WGS sequence"/>
</dbReference>
<gene>
    <name evidence="1" type="ORF">CP557_05820</name>
</gene>
<organism evidence="1 2">
    <name type="scientific">Natrinema ejinorense</name>
    <dbReference type="NCBI Taxonomy" id="373386"/>
    <lineage>
        <taxon>Archaea</taxon>
        <taxon>Methanobacteriati</taxon>
        <taxon>Methanobacteriota</taxon>
        <taxon>Stenosarchaea group</taxon>
        <taxon>Halobacteria</taxon>
        <taxon>Halobacteriales</taxon>
        <taxon>Natrialbaceae</taxon>
        <taxon>Natrinema</taxon>
    </lineage>
</organism>
<proteinExistence type="predicted"/>
<dbReference type="PANTHER" id="PTHR45947:SF3">
    <property type="entry name" value="SULFOQUINOVOSYL TRANSFERASE SQD2"/>
    <property type="match status" value="1"/>
</dbReference>
<reference evidence="1 2" key="1">
    <citation type="submission" date="2017-09" db="EMBL/GenBank/DDBJ databases">
        <title>Genome sequences of Natrinema ejinorence JCM 13890T.</title>
        <authorList>
            <person name="Roh S.W."/>
            <person name="Kim Y.B."/>
            <person name="Kim J.Y."/>
        </authorList>
    </citation>
    <scope>NUCLEOTIDE SEQUENCE [LARGE SCALE GENOMIC DNA]</scope>
    <source>
        <strain evidence="1 2">JCM 13890</strain>
    </source>
</reference>
<dbReference type="InterPro" id="IPR050194">
    <property type="entry name" value="Glycosyltransferase_grp1"/>
</dbReference>
<dbReference type="CDD" id="cd03801">
    <property type="entry name" value="GT4_PimA-like"/>
    <property type="match status" value="1"/>
</dbReference>
<keyword evidence="2" id="KW-1185">Reference proteome</keyword>
<evidence type="ECO:0000313" key="1">
    <source>
        <dbReference type="EMBL" id="PCR90101.1"/>
    </source>
</evidence>
<dbReference type="EMBL" id="NXNI01000001">
    <property type="protein sequence ID" value="PCR90101.1"/>
    <property type="molecule type" value="Genomic_DNA"/>
</dbReference>
<sequence>MNVVYISATNPISSIGGAANTANKWIDELRERNVGIDVICRGESDTSRVEDGVEITELSGLKPRDKIVDRLATAEYDVALVQDLWADIALEAAEANDVPTVLSLTTTHATDDVVADFSPTRFVANSRYTQQWITSIWGRDSTVVYPYIDFDFYTAPEGPSDRISMINPIEMKGGRTFRAVAERVPDRDFLAKGGWYSFRTDDFSWDPETLHIQGNTFHGAPLELPAEEILQHGPTDVGFDDLDNVTFTSEPGILAVYAKTGVLLVPSVWEETFGRVVLEAMWNGIPVVASHRGGIPEACGGAGLLVEEGAEPDAWVDALEKLDDPAVYDGFAERGRERAEEYRATLPDQIDTLKAVLAEATAEG</sequence>